<accession>W9Z6Z8</accession>
<reference evidence="3" key="2">
    <citation type="submission" date="2012-05" db="EMBL/GenBank/DDBJ databases">
        <title>Annotation of the Genome Sequence of Fusarium oxysporum f. sp. melonis 26406.</title>
        <authorList>
            <consortium name="The Broad Institute Genomics Platform"/>
            <person name="Ma L.-J."/>
            <person name="Corby-Kistler H."/>
            <person name="Broz K."/>
            <person name="Gale L.R."/>
            <person name="Jonkers W."/>
            <person name="O'Donnell K."/>
            <person name="Ploetz R."/>
            <person name="Steinberg C."/>
            <person name="Schwartz D.C."/>
            <person name="VanEtten H."/>
            <person name="Zhou S."/>
            <person name="Young S.K."/>
            <person name="Zeng Q."/>
            <person name="Gargeya S."/>
            <person name="Fitzgerald M."/>
            <person name="Abouelleil A."/>
            <person name="Alvarado L."/>
            <person name="Chapman S.B."/>
            <person name="Gainer-Dewar J."/>
            <person name="Goldberg J."/>
            <person name="Griggs A."/>
            <person name="Gujja S."/>
            <person name="Hansen M."/>
            <person name="Howarth C."/>
            <person name="Imamovic A."/>
            <person name="Ireland A."/>
            <person name="Larimer J."/>
            <person name="McCowan C."/>
            <person name="Murphy C."/>
            <person name="Pearson M."/>
            <person name="Poon T.W."/>
            <person name="Priest M."/>
            <person name="Roberts A."/>
            <person name="Saif S."/>
            <person name="Shea T."/>
            <person name="Sykes S."/>
            <person name="Wortman J."/>
            <person name="Nusbaum C."/>
            <person name="Birren B."/>
        </authorList>
    </citation>
    <scope>NUCLEOTIDE SEQUENCE</scope>
    <source>
        <strain evidence="3">26406</strain>
    </source>
</reference>
<dbReference type="SUPFAM" id="SSF53720">
    <property type="entry name" value="ALDH-like"/>
    <property type="match status" value="1"/>
</dbReference>
<dbReference type="InterPro" id="IPR016161">
    <property type="entry name" value="Ald_DH/histidinol_DH"/>
</dbReference>
<name>W9Z6Z8_FUSOX</name>
<dbReference type="InterPro" id="IPR016163">
    <property type="entry name" value="Ald_DH_C"/>
</dbReference>
<dbReference type="PANTHER" id="PTHR43353:SF7">
    <property type="entry name" value="SUCCINATE SEMIALDEHYDE DEHYDROGENASE (EUROFUNG)"/>
    <property type="match status" value="1"/>
</dbReference>
<evidence type="ECO:0000313" key="3">
    <source>
        <dbReference type="EMBL" id="EXK27160.1"/>
    </source>
</evidence>
<organism evidence="3">
    <name type="scientific">Fusarium oxysporum f. sp. melonis 26406</name>
    <dbReference type="NCBI Taxonomy" id="1089452"/>
    <lineage>
        <taxon>Eukaryota</taxon>
        <taxon>Fungi</taxon>
        <taxon>Dikarya</taxon>
        <taxon>Ascomycota</taxon>
        <taxon>Pezizomycotina</taxon>
        <taxon>Sordariomycetes</taxon>
        <taxon>Hypocreomycetidae</taxon>
        <taxon>Hypocreales</taxon>
        <taxon>Nectriaceae</taxon>
        <taxon>Fusarium</taxon>
        <taxon>Fusarium oxysporum species complex</taxon>
    </lineage>
</organism>
<dbReference type="HOGENOM" id="CLU_1660859_0_0_1"/>
<reference evidence="3" key="1">
    <citation type="submission" date="2012-04" db="EMBL/GenBank/DDBJ databases">
        <title>The Genome Sequence of Fusarium oxysporum melonis.</title>
        <authorList>
            <consortium name="The Broad Institute Genome Sequencing Platform"/>
            <person name="Ma L.-J."/>
            <person name="Gale L.R."/>
            <person name="Schwartz D.C."/>
            <person name="Zhou S."/>
            <person name="Corby-Kistler H."/>
            <person name="Young S.K."/>
            <person name="Zeng Q."/>
            <person name="Gargeya S."/>
            <person name="Fitzgerald M."/>
            <person name="Haas B."/>
            <person name="Abouelleil A."/>
            <person name="Alvarado L."/>
            <person name="Arachchi H.M."/>
            <person name="Berlin A."/>
            <person name="Brown A."/>
            <person name="Chapman S.B."/>
            <person name="Chen Z."/>
            <person name="Dunbar C."/>
            <person name="Freedman E."/>
            <person name="Gearin G."/>
            <person name="Goldberg J."/>
            <person name="Griggs A."/>
            <person name="Gujja S."/>
            <person name="Heiman D."/>
            <person name="Howarth C."/>
            <person name="Larson L."/>
            <person name="Lui A."/>
            <person name="MacDonald P.J.P."/>
            <person name="Montmayeur A."/>
            <person name="Murphy C."/>
            <person name="Neiman D."/>
            <person name="Pearson M."/>
            <person name="Priest M."/>
            <person name="Roberts A."/>
            <person name="Saif S."/>
            <person name="Shea T."/>
            <person name="Shenoy N."/>
            <person name="Sisk P."/>
            <person name="Stolte C."/>
            <person name="Sykes S."/>
            <person name="Wortman J."/>
            <person name="Nusbaum C."/>
            <person name="Birren B."/>
        </authorList>
    </citation>
    <scope>NUCLEOTIDE SEQUENCE</scope>
    <source>
        <strain evidence="3">26406</strain>
    </source>
</reference>
<dbReference type="Gene3D" id="3.40.605.10">
    <property type="entry name" value="Aldehyde Dehydrogenase, Chain A, domain 1"/>
    <property type="match status" value="1"/>
</dbReference>
<evidence type="ECO:0000256" key="1">
    <source>
        <dbReference type="ARBA" id="ARBA00023002"/>
    </source>
</evidence>
<dbReference type="PANTHER" id="PTHR43353">
    <property type="entry name" value="SUCCINATE-SEMIALDEHYDE DEHYDROGENASE, MITOCHONDRIAL"/>
    <property type="match status" value="1"/>
</dbReference>
<dbReference type="InterPro" id="IPR015590">
    <property type="entry name" value="Aldehyde_DH_dom"/>
</dbReference>
<dbReference type="Gene3D" id="3.40.309.10">
    <property type="entry name" value="Aldehyde Dehydrogenase, Chain A, domain 2"/>
    <property type="match status" value="1"/>
</dbReference>
<dbReference type="AlphaFoldDB" id="W9Z6Z8"/>
<dbReference type="VEuPathDB" id="FungiDB:FOMG_16232"/>
<feature type="domain" description="Aldehyde dehydrogenase" evidence="2">
    <location>
        <begin position="2"/>
        <end position="97"/>
    </location>
</feature>
<sequence>MPYSVSALADLALRAGLPAGVFNVITTCNTNTPVVSKRLCKHDLVRKVTFTGSTTVGSIVAKHCSKGPKKLTMELGGNCPFIVFNDGDLDQTISALMILNGIHDAFVSKVVAATKDNIKVGHGVEKGTTIGPLTTQRGIDKLKKHIEDAVSKGGRIHCGG</sequence>
<proteinExistence type="predicted"/>
<dbReference type="GO" id="GO:0009450">
    <property type="term" value="P:gamma-aminobutyric acid catabolic process"/>
    <property type="evidence" value="ECO:0007669"/>
    <property type="project" value="TreeGrafter"/>
</dbReference>
<evidence type="ECO:0000259" key="2">
    <source>
        <dbReference type="Pfam" id="PF00171"/>
    </source>
</evidence>
<dbReference type="InterPro" id="IPR016162">
    <property type="entry name" value="Ald_DH_N"/>
</dbReference>
<keyword evidence="1" id="KW-0560">Oxidoreductase</keyword>
<dbReference type="GO" id="GO:0004777">
    <property type="term" value="F:succinate-semialdehyde dehydrogenase (NAD+) activity"/>
    <property type="evidence" value="ECO:0007669"/>
    <property type="project" value="TreeGrafter"/>
</dbReference>
<dbReference type="Proteomes" id="UP000030703">
    <property type="component" value="Unassembled WGS sequence"/>
</dbReference>
<protein>
    <recommendedName>
        <fullName evidence="2">Aldehyde dehydrogenase domain-containing protein</fullName>
    </recommendedName>
</protein>
<dbReference type="Pfam" id="PF00171">
    <property type="entry name" value="Aldedh"/>
    <property type="match status" value="1"/>
</dbReference>
<dbReference type="OrthoDB" id="310895at2759"/>
<gene>
    <name evidence="3" type="ORF">FOMG_16232</name>
</gene>
<dbReference type="InterPro" id="IPR050740">
    <property type="entry name" value="Aldehyde_DH_Superfamily"/>
</dbReference>
<dbReference type="EMBL" id="JH659351">
    <property type="protein sequence ID" value="EXK27160.1"/>
    <property type="molecule type" value="Genomic_DNA"/>
</dbReference>